<feature type="transmembrane region" description="Helical" evidence="1">
    <location>
        <begin position="244"/>
        <end position="262"/>
    </location>
</feature>
<feature type="domain" description="Urate oxidase N-terminal" evidence="2">
    <location>
        <begin position="146"/>
        <end position="229"/>
    </location>
</feature>
<feature type="transmembrane region" description="Helical" evidence="1">
    <location>
        <begin position="283"/>
        <end position="301"/>
    </location>
</feature>
<dbReference type="AlphaFoldDB" id="A0A381W5U4"/>
<evidence type="ECO:0000259" key="2">
    <source>
        <dbReference type="Pfam" id="PF06181"/>
    </source>
</evidence>
<gene>
    <name evidence="3" type="ORF">METZ01_LOCUS100770</name>
</gene>
<protein>
    <recommendedName>
        <fullName evidence="2">Urate oxidase N-terminal domain-containing protein</fullName>
    </recommendedName>
</protein>
<sequence>MLAPRIPTAGIGTREIVAPVLSPTDGACHDPEVQRPFPNAIWSNNVELFNDWMGFSGGGQAIGRYAHYLAGITWIGLLYFFNFIQGAAFGEMSDGARGEALRKITWRTLWWFRWAALATWISGVWILAHQRALGSDFADYFSTSSGVGIAFGALLGTTMAANVWMVIWPAQQIAIGSSVSVSEGGEADPEAPAAAKRAARASRVNTLFSIPLVFFMMWPSHFASSFGDEIMGGIGFGPSASGRWTLWIVFLVIWIVIEASALGKLGGYDNAINRVVLDKHQSTIKIGFVITLVLYLLFEIVA</sequence>
<proteinExistence type="predicted"/>
<feature type="transmembrane region" description="Helical" evidence="1">
    <location>
        <begin position="65"/>
        <end position="89"/>
    </location>
</feature>
<keyword evidence="1" id="KW-0812">Transmembrane</keyword>
<evidence type="ECO:0000313" key="3">
    <source>
        <dbReference type="EMBL" id="SVA47916.1"/>
    </source>
</evidence>
<name>A0A381W5U4_9ZZZZ</name>
<reference evidence="3" key="1">
    <citation type="submission" date="2018-05" db="EMBL/GenBank/DDBJ databases">
        <authorList>
            <person name="Lanie J.A."/>
            <person name="Ng W.-L."/>
            <person name="Kazmierczak K.M."/>
            <person name="Andrzejewski T.M."/>
            <person name="Davidsen T.M."/>
            <person name="Wayne K.J."/>
            <person name="Tettelin H."/>
            <person name="Glass J.I."/>
            <person name="Rusch D."/>
            <person name="Podicherti R."/>
            <person name="Tsui H.-C.T."/>
            <person name="Winkler M.E."/>
        </authorList>
    </citation>
    <scope>NUCLEOTIDE SEQUENCE</scope>
</reference>
<keyword evidence="1" id="KW-1133">Transmembrane helix</keyword>
<dbReference type="Pfam" id="PF06181">
    <property type="entry name" value="Urate_ox_N"/>
    <property type="match status" value="1"/>
</dbReference>
<accession>A0A381W5U4</accession>
<evidence type="ECO:0000256" key="1">
    <source>
        <dbReference type="SAM" id="Phobius"/>
    </source>
</evidence>
<feature type="transmembrane region" description="Helical" evidence="1">
    <location>
        <begin position="148"/>
        <end position="168"/>
    </location>
</feature>
<dbReference type="InterPro" id="IPR010389">
    <property type="entry name" value="Urate_ox_N"/>
</dbReference>
<keyword evidence="1" id="KW-0472">Membrane</keyword>
<feature type="transmembrane region" description="Helical" evidence="1">
    <location>
        <begin position="110"/>
        <end position="128"/>
    </location>
</feature>
<dbReference type="EMBL" id="UINC01010800">
    <property type="protein sequence ID" value="SVA47916.1"/>
    <property type="molecule type" value="Genomic_DNA"/>
</dbReference>
<feature type="transmembrane region" description="Helical" evidence="1">
    <location>
        <begin position="206"/>
        <end position="224"/>
    </location>
</feature>
<organism evidence="3">
    <name type="scientific">marine metagenome</name>
    <dbReference type="NCBI Taxonomy" id="408172"/>
    <lineage>
        <taxon>unclassified sequences</taxon>
        <taxon>metagenomes</taxon>
        <taxon>ecological metagenomes</taxon>
    </lineage>
</organism>